<dbReference type="InterPro" id="IPR025110">
    <property type="entry name" value="AMP-bd_C"/>
</dbReference>
<dbReference type="Gene3D" id="2.30.38.10">
    <property type="entry name" value="Luciferase, Domain 3"/>
    <property type="match status" value="4"/>
</dbReference>
<name>A0A239E490_9FLAO</name>
<dbReference type="GO" id="GO:0005829">
    <property type="term" value="C:cytosol"/>
    <property type="evidence" value="ECO:0007669"/>
    <property type="project" value="TreeGrafter"/>
</dbReference>
<dbReference type="SMART" id="SM00823">
    <property type="entry name" value="PKS_PP"/>
    <property type="match status" value="4"/>
</dbReference>
<dbReference type="Gene3D" id="3.30.300.30">
    <property type="match status" value="4"/>
</dbReference>
<dbReference type="Pfam" id="PF00501">
    <property type="entry name" value="AMP-binding"/>
    <property type="match status" value="4"/>
</dbReference>
<dbReference type="CDD" id="cd19543">
    <property type="entry name" value="DCL_NRPS"/>
    <property type="match status" value="2"/>
</dbReference>
<feature type="domain" description="Carrier" evidence="6">
    <location>
        <begin position="931"/>
        <end position="1006"/>
    </location>
</feature>
<evidence type="ECO:0000256" key="2">
    <source>
        <dbReference type="ARBA" id="ARBA00006432"/>
    </source>
</evidence>
<keyword evidence="4" id="KW-0597">Phosphoprotein</keyword>
<dbReference type="SUPFAM" id="SSF56801">
    <property type="entry name" value="Acetyl-CoA synthetase-like"/>
    <property type="match status" value="4"/>
</dbReference>
<dbReference type="GO" id="GO:0043041">
    <property type="term" value="P:amino acid activation for nonribosomal peptide biosynthetic process"/>
    <property type="evidence" value="ECO:0007669"/>
    <property type="project" value="TreeGrafter"/>
</dbReference>
<dbReference type="SUPFAM" id="SSF52777">
    <property type="entry name" value="CoA-dependent acyltransferases"/>
    <property type="match status" value="12"/>
</dbReference>
<sequence>MKILSSYHQQRLWFIDHFEKDDLYEGGPIYHNIPIIVNIDKDVDSSLLKDAFIMLLKNNDILRTRLHKEDEGIFQCVSSIDEMKIDEMFVHQNGLNEALEVLRSIPFDFDNDHLVKCYYEHRENQTVVYFVIHHALIDRRSIKLIQEQYLSLLTNENSLSDTNIQYSNFSNWQNGLTEEDYESLLFHWKSKLKDVQVLYFSTDREREQVHIYKANHTSLSIDRNKIASFCEAKGISSRNLFLSAYKMALSRLTGLSDIVIGTLMDLRNEQINTLIGPIENLVVLRSFIDSNKSLFDLNKTVENEWNEAECFKTMPFDKLVLEINPKKDMSRTALFDVLFMYENNDGAQVDITTNQGWGKYDFNLLVSENENKFELNLVYNDLYFNKNTVVSLLDLVQRIIITTIENENTLLKDISLVSEEEYNKLTSTTNESIQLGETSIVQRFLDQVKVHPDNIGISWSSGEMTYEELDKKSTQLANFLINTNAIGLEDKVAVVLPKTENLIITILAVLKTGAAYVPIDPSYPEDRKTFIIEDASCKVLIDESFINDSLDLILNESTTLPKVAIKNDNLAYIIYTSGTTGRPKGVMIEHGNVLSLLDSCFVEFEVSEKDVWTLFHSYCFDFSVWELFGGLLTGANVLIISNEEARNQEVFTQLMREYEVTVFSQTPSAFYNFIALESQIPTLRYVVFGGEALNPFKIKDWSDANPQVKLINMYGITETTVHVTYKELTREELSSSLSNIGKPLLFANCYVLDQEQSLLPYGRSGELYISGEGVARGYLNRPDVQEDKFVLCPFDDNEKMYRTGDLVRFMPSGELEYLGRIDDQVKVRGYRIELDEIKKQIDTYSGVQQSAVSLIEMPDGDKSIAAYITLTNQHSISDLKLHLSTKIPEYMIPSFFVKMDEIPINSNGKVDKTKLPSPLDSQSNETQEIIPPSTDLEIKLHEIWSSLLNTERFGLKHNFFELGGHSLKATRLIAAIHKAFEVRLELKQIFANPTLEDQANLISLSTVVDYEKIEKVADQEYYPVSDAQKRLWLLSQLEESSIAYNIPDYKTLHGEYDIESFDKAINATIERHEILRTIFKADENGNVYQYVLPTNTLDFKITYLDYSKNDHKEEDVKKYITNDSSQAFDLENGPLLRATLIMLAQDHYVFYYNLHHIISDGWSKDVLIKDTLAFYEAYKENAKVNLPELNIQYKDYAAWQLAQLETASSKEARQYWTENLSGELPLLDLPTKKIRPKVRNYNGERLITYISSEDTNRLKLFTQNNGGSLFMGLLSVWNVLFYKYTSLKDVIVGTPIAGRDHIDLENQIGFYINTLALRNNVNPEETFKDFFTKVKESTLAAYKHQSYPFDRLVNDLELRRDTSRNAVFDVMMTLQNANDIVGEIELSENDIQDIVVSPCKAKFDVDIKFKEIGECLYLDVSYNKDVYDQYIIEGLIKHYKQLLQVLMIQSEDAIAQINYLSEDEQEMLLVSFNDTEASYPKDKTLVDLFAVQVEQNADEVAVIFEETELTYRELDELSDDLANYLLSNYAIASDDLIGIKLDRSEWMIIAILAVLKTGGAYVPIDPSYPEDRIAYIESDSNCKVSIDAAFIETFRVSETKINTNHNVEITPANLAYVIYTSGSTGQPKGVMIEQASLINYLTQASSQYLSTEISNFDFGLFTSLSFDLTVTSIFLPLINGGTLKVYQSEIETSVILKEYIENQISCIKLTPSHISLLANMNIEQCGVEVVIVGGEELQKTHVKALKEINPSIKIFNEYGPTESTVGCIVHEVISLDDAIIIGYPINNTTAYILSDTNSLQPVGVIGELCLGGDGLARGYLNRPELTSEKFVENRFRESGLLYKTGDLARWLPDGSIDFLGRKDDQVKIRGHRIELGEIEQHLGSKPGISEVCVLARVSDMGTKELIAYLVSEVEEDVSGLRSYLSDILPDYMLPSYYVQVGAMPLTSNGKIDKRSLPSPLSVGMSSGITYVAPVTKEQQVLVSVLETVLKRPSIGLQDNFYNLGGDSIKSIQVVSRLKQEGYSLKVSQLLHTPVVEELAVFLSENTHVIDQSMVSGAVSLTPIQAHFFTDSHIENRSHFNQSVLLQSTIGLDTAVIDRCISELVSHHDALRMTYREVDGKWQQHNELFSENSYEVLFYDLTSEAEEQAKMGEIGSMLQSSFDLSEGPLVKVGHFRLSDGDRLALIIHHLVVDGVSWRILLEDLATLYSGYSSDGTLVKLPLKTDSFQRWSSMQLAYASSDALLSERPYWETVIADLPASLPRDIVTEEVCNIDTSLSFTLDEMTTDLLQTQVHTVYNTEINDILLTGLGLALEEVFGVGKSTLKMEGHGREEIIDGVDISRTLGWFTSMYPFVLDVSGSNDSDSVLVSVKESLRSIPNKGVGYGILHHLGDGFAASPEYSIVFNYLGDFGSKAGSSESVFDYSNEYIGSEMAKENGSDVDLSISGMLVSGALRISIKYSSGCYRKETIARLLNSYEHHLGDLILRLSQIKDSYVTPSDVTFKGLSPSEFEQLSSSVALEDVYRLSPLQEGMYYHWLADSSSSLYFEQLSYRLQGEGLRTDLIKQAYDTLIARYAVLRTSFTNDYAGLPLQVVQKSVTSGFSIDHPNTSLSAEAIDAYVSEVKIVDRSLGFNLEQGSQMRLKVLDLGGDAYEFIWSFHHILMDGWCISVLINDFYQILNGLHKEETVVLPTPVKYSNYIEWLSKLDKEDSVSYWRDYLSSYTEKSSVPFKLQDAATTEVDLTRETLKISDRLFTQVTSLCNRVGVTQNIFIQAVWGYLLSRYNNTNDVVFGTVVSGRPGDLHGVEGMVGLFINTIPVRVAYDGKESLEDLLLRLQSLSISGSSHHYLNLSEVQSQSDLGMDLMDHIMVFENYPVQDLIKEEVESKKEEEEGLSLAIASSESYEQTNYDFGVVVNPTSDSLVVKFEYNASCYDTSLMKGMAAHFEYIVQQFIEDSTAAMDTFDCVSSEEAQEVVTSFNDTEVAYPEDKTLVDLFAVQVEQSADEVAVVFEETELTYRELDTLSNELANYILLNYTIASDDLIGIKLDRSEWMIVAILAVLKTGGAYVPIDPSYPEDRIAYIESDSKCKVSIDAAFIEAFMASEKKITMRPLVEIASTDLAYVIYTSGSTGQPKGVMIEHRSVVRLVKNTNYIAIEKQDKILGLSNFSFDGSTFDIFMPLLNGAALVISSKDIFLDLDKFDSLLETQEISSFFITTALFNTLVESQLKHISNLKYILFGGEQVSVNHVKQFKQQYPEVSLHHVYGPTENTTFSTYYTIENVQEDAYSVPIGYPINNTTAYILSDTNSLQPVGVIGELCLGGDGLARGYLNRPELTSEKFVENRFRESGLLYKTGDLARWLPDGSIDFLGRKDDQVKIRGHRIELGEIEQHLGSKPGISEVCVLARVSDMGTKELIAYLVSDTEEDVSGLRSYLSDILPDYMLPSYYVQVGAMPLTSNGKIDKRSLPSPLSVGMSSGITYVAPVTKEQQVLVSVLETVLKRPSIGLQDNFYNLGGDSIKSIQVVSRLKQEGYSLKVSQLLHTPVVEELAVFLSENTHVIDQSMVSGAVSLTPIQAHFFTDSHIENRSHFNQSVLLQSTIGLDTAVIDRCISELVSHHDALRMTYREVDGKWQQHNELFSENSYEVLFYDLTSEAEEQAKMGEIGSMLQSSFDLSEGPLVKVGHFRLSDGDRLALIIHHLVVDGVSWRILLEDLATLYSGYSSDGTLVKLPLKTDSFQRWSSMQLAYASSDALLSERPYWETVIADLPASLPRDIVTEEVCNIDTSLSFTLDEMTTDLLQTQVHTVYNTEINDILLTGLGLALEEVFGVGKSTLKMEGHGREEIIDGVDISRTLGWFTSMYPFVLDVSGSNDSDSVLVSVKESLRSIPNKGVGYGILHHLGDGFAASPEYSIVFNYLGDFGSKAGSSESVFDYSNEYIGSEMAKENGSDVDLSISGMLVSGALRISIKYSSGCYRKETIARLLNSYEHHLGDLILRLSQIKDSYVTPSDVTFKGLSPSEFEQLSSSVALEDVYRLSPLQEGMYYHWLADSSSSLYFEQLSYRLQGEGLRTDLIKQAYDTLIARYAVLRTSFTNDYAGLPLQVVQKSVTSGFSIDHPNTSLSAEAIDAYVSEVKIVDRSLGFNLEQGSQMRLKVLDLGGDAYEFIWSFHHILMDGWCISVLINDFYQILNGLHKEETVVLPTPVKYSNYIEWLSKLDKEDSVSYWRDYLSSYTEKSSVPFKLQDAATTEVDLTRETLKISDRLFTQVTSLCNRVGVTQNIFIQAVWGYLLSRYNNTNDVVFGTVVSGRPGDLHGVEGMVGLFINTIPVRVAYDGKESLEDLLLRLQSLSISGSSHHYLNLSEVQSQSDLGMDLMDHIMVFENYPVQDLIKEEVESKKEEEEGLSLAIASSESYEQTNYDFGVVVNPTSDSLVVKFEYNASCYDTSLMKGMAAHFEYIVQQFIEDSTAAMDTFDCVSTEEAQEVVTSFNDTEAAYPEDKTLVDLFAVQVEQSADEVAVVFEETELTYRELDTLSNELANYILLNYTIASDDLIGIKLDRSEWMIVAILAVLKTGGAYVPIDPSYPEDRIAYIESDSKCKVSIDAAFIEAFMASEKKITMRPLVEIAASDLAYVIYTSGSTGQPKGVMIEHKGIVNTMLSQIDIFNLKDCKRSLQFASFSFDASVSEIFITLLSGASLYVIDTKHRNDPKLLETYITKNKIDIATIPPSYIRSMEMENIKTLKHLVTAGEAAVYEKVVEYVAYGDFYNAYGPTEVSICGSVLRIPKGSTITSRNIPIGYPIANAQIYILDEHHRILPKGILGEICIGGNGLSRGYLNKPALTAEKFVENRFRESELLYKTGDLGRWLPDGTIEFVGRADDQVKIRGYRVELEEIEYQLKLKEDIDEAIVLARTNELGDKELVAYLVSDASQNTSDVRKFLSQNLASYMLPSFYVQIKELPLTVNGKIDKKRLPEIEGEVLSSGVAYVAPKNEIEEQLVTILASELGLEKEVVGMDDNFFDLGINSIKLVKLLSRINKEFQTDIRVVSIFEYPNLNELLENLFYETQEEEEEDIDFSQEMEDIMDLMEE</sequence>
<dbReference type="Gene3D" id="3.30.559.10">
    <property type="entry name" value="Chloramphenicol acetyltransferase-like domain"/>
    <property type="match status" value="6"/>
</dbReference>
<evidence type="ECO:0000256" key="3">
    <source>
        <dbReference type="ARBA" id="ARBA00022450"/>
    </source>
</evidence>
<dbReference type="EMBL" id="FZNY01000013">
    <property type="protein sequence ID" value="SNS39211.1"/>
    <property type="molecule type" value="Genomic_DNA"/>
</dbReference>
<dbReference type="FunFam" id="3.40.50.980:FF:000002">
    <property type="entry name" value="Enterobactin synthetase component F"/>
    <property type="match status" value="1"/>
</dbReference>
<dbReference type="NCBIfam" id="NF003417">
    <property type="entry name" value="PRK04813.1"/>
    <property type="match status" value="4"/>
</dbReference>
<dbReference type="RefSeq" id="WP_089374034.1">
    <property type="nucleotide sequence ID" value="NZ_FZNY01000013.1"/>
</dbReference>
<dbReference type="InterPro" id="IPR045851">
    <property type="entry name" value="AMP-bd_C_sf"/>
</dbReference>
<dbReference type="InterPro" id="IPR001242">
    <property type="entry name" value="Condensation_dom"/>
</dbReference>
<reference evidence="7 8" key="1">
    <citation type="submission" date="2017-06" db="EMBL/GenBank/DDBJ databases">
        <authorList>
            <person name="Kim H.J."/>
            <person name="Triplett B.A."/>
        </authorList>
    </citation>
    <scope>NUCLEOTIDE SEQUENCE [LARGE SCALE GENOMIC DNA]</scope>
    <source>
        <strain evidence="7 8">DSM 25597</strain>
    </source>
</reference>
<evidence type="ECO:0000256" key="5">
    <source>
        <dbReference type="ARBA" id="ARBA00022737"/>
    </source>
</evidence>
<evidence type="ECO:0000313" key="7">
    <source>
        <dbReference type="EMBL" id="SNS39211.1"/>
    </source>
</evidence>
<organism evidence="7 8">
    <name type="scientific">Dokdonia pacifica</name>
    <dbReference type="NCBI Taxonomy" id="1627892"/>
    <lineage>
        <taxon>Bacteria</taxon>
        <taxon>Pseudomonadati</taxon>
        <taxon>Bacteroidota</taxon>
        <taxon>Flavobacteriia</taxon>
        <taxon>Flavobacteriales</taxon>
        <taxon>Flavobacteriaceae</taxon>
        <taxon>Dokdonia</taxon>
    </lineage>
</organism>
<dbReference type="PROSITE" id="PS00012">
    <property type="entry name" value="PHOSPHOPANTETHEINE"/>
    <property type="match status" value="2"/>
</dbReference>
<protein>
    <submittedName>
        <fullName evidence="7">Non-ribosomal peptide synthase domain TIGR01720/amino acid adenylation domain-containing protein</fullName>
    </submittedName>
</protein>
<dbReference type="PANTHER" id="PTHR45527:SF1">
    <property type="entry name" value="FATTY ACID SYNTHASE"/>
    <property type="match status" value="1"/>
</dbReference>
<evidence type="ECO:0000256" key="4">
    <source>
        <dbReference type="ARBA" id="ARBA00022553"/>
    </source>
</evidence>
<dbReference type="Gene3D" id="1.10.1200.10">
    <property type="entry name" value="ACP-like"/>
    <property type="match status" value="4"/>
</dbReference>
<feature type="domain" description="Carrier" evidence="6">
    <location>
        <begin position="3478"/>
        <end position="3552"/>
    </location>
</feature>
<keyword evidence="5" id="KW-0677">Repeat</keyword>
<accession>A0A239E490</accession>
<dbReference type="CDD" id="cd05930">
    <property type="entry name" value="A_NRPS"/>
    <property type="match status" value="3"/>
</dbReference>
<dbReference type="FunFam" id="3.30.300.30:FF:000010">
    <property type="entry name" value="Enterobactin synthetase component F"/>
    <property type="match status" value="1"/>
</dbReference>
<comment type="cofactor">
    <cofactor evidence="1">
        <name>pantetheine 4'-phosphate</name>
        <dbReference type="ChEBI" id="CHEBI:47942"/>
    </cofactor>
</comment>
<keyword evidence="3" id="KW-0596">Phosphopantetheine</keyword>
<dbReference type="InterPro" id="IPR023213">
    <property type="entry name" value="CAT-like_dom_sf"/>
</dbReference>
<dbReference type="SUPFAM" id="SSF47336">
    <property type="entry name" value="ACP-like"/>
    <property type="match status" value="4"/>
</dbReference>
<dbReference type="PANTHER" id="PTHR45527">
    <property type="entry name" value="NONRIBOSOMAL PEPTIDE SYNTHETASE"/>
    <property type="match status" value="1"/>
</dbReference>
<dbReference type="FunFam" id="3.40.50.980:FF:000001">
    <property type="entry name" value="Non-ribosomal peptide synthetase"/>
    <property type="match status" value="1"/>
</dbReference>
<dbReference type="FunFam" id="3.30.300.30:FF:000015">
    <property type="entry name" value="Nonribosomal peptide synthase SidD"/>
    <property type="match status" value="2"/>
</dbReference>
<comment type="similarity">
    <text evidence="2">Belongs to the ATP-dependent AMP-binding enzyme family.</text>
</comment>
<dbReference type="SMART" id="SM01294">
    <property type="entry name" value="PKS_PP_betabranch"/>
    <property type="match status" value="1"/>
</dbReference>
<dbReference type="GO" id="GO:0044550">
    <property type="term" value="P:secondary metabolite biosynthetic process"/>
    <property type="evidence" value="ECO:0007669"/>
    <property type="project" value="UniProtKB-ARBA"/>
</dbReference>
<dbReference type="Pfam" id="PF00668">
    <property type="entry name" value="Condensation"/>
    <property type="match status" value="6"/>
</dbReference>
<evidence type="ECO:0000259" key="6">
    <source>
        <dbReference type="PROSITE" id="PS50075"/>
    </source>
</evidence>
<evidence type="ECO:0000256" key="1">
    <source>
        <dbReference type="ARBA" id="ARBA00001957"/>
    </source>
</evidence>
<dbReference type="CDD" id="cd12117">
    <property type="entry name" value="A_NRPS_Srf_like"/>
    <property type="match status" value="1"/>
</dbReference>
<dbReference type="NCBIfam" id="TIGR01733">
    <property type="entry name" value="AA-adenyl-dom"/>
    <property type="match status" value="4"/>
</dbReference>
<feature type="domain" description="Carrier" evidence="6">
    <location>
        <begin position="1972"/>
        <end position="2046"/>
    </location>
</feature>
<dbReference type="Pfam" id="PF13193">
    <property type="entry name" value="AMP-binding_C"/>
    <property type="match status" value="3"/>
</dbReference>
<dbReference type="InterPro" id="IPR036736">
    <property type="entry name" value="ACP-like_sf"/>
</dbReference>
<dbReference type="Pfam" id="PF00550">
    <property type="entry name" value="PP-binding"/>
    <property type="match status" value="4"/>
</dbReference>
<dbReference type="PROSITE" id="PS50075">
    <property type="entry name" value="CARRIER"/>
    <property type="match status" value="4"/>
</dbReference>
<dbReference type="InterPro" id="IPR009081">
    <property type="entry name" value="PP-bd_ACP"/>
</dbReference>
<dbReference type="InterPro" id="IPR010071">
    <property type="entry name" value="AA_adenyl_dom"/>
</dbReference>
<dbReference type="Gene3D" id="3.30.559.30">
    <property type="entry name" value="Nonribosomal peptide synthetase, condensation domain"/>
    <property type="match status" value="6"/>
</dbReference>
<dbReference type="InterPro" id="IPR020806">
    <property type="entry name" value="PKS_PP-bd"/>
</dbReference>
<dbReference type="CDD" id="cd19531">
    <property type="entry name" value="LCL_NRPS-like"/>
    <property type="match status" value="1"/>
</dbReference>
<dbReference type="Proteomes" id="UP000198379">
    <property type="component" value="Unassembled WGS sequence"/>
</dbReference>
<dbReference type="OrthoDB" id="4317020at2"/>
<evidence type="ECO:0000313" key="8">
    <source>
        <dbReference type="Proteomes" id="UP000198379"/>
    </source>
</evidence>
<feature type="domain" description="Carrier" evidence="6">
    <location>
        <begin position="4980"/>
        <end position="5057"/>
    </location>
</feature>
<gene>
    <name evidence="7" type="ORF">SAMN06265376_11381</name>
</gene>
<dbReference type="PROSITE" id="PS00455">
    <property type="entry name" value="AMP_BINDING"/>
    <property type="match status" value="4"/>
</dbReference>
<dbReference type="GO" id="GO:0031177">
    <property type="term" value="F:phosphopantetheine binding"/>
    <property type="evidence" value="ECO:0007669"/>
    <property type="project" value="InterPro"/>
</dbReference>
<dbReference type="InterPro" id="IPR006162">
    <property type="entry name" value="Ppantetheine_attach_site"/>
</dbReference>
<dbReference type="NCBIfam" id="TIGR01720">
    <property type="entry name" value="NRPS-para261"/>
    <property type="match status" value="2"/>
</dbReference>
<dbReference type="InterPro" id="IPR020845">
    <property type="entry name" value="AMP-binding_CS"/>
</dbReference>
<dbReference type="FunFam" id="1.10.1200.10:FF:000005">
    <property type="entry name" value="Nonribosomal peptide synthetase 1"/>
    <property type="match status" value="1"/>
</dbReference>
<dbReference type="InterPro" id="IPR010060">
    <property type="entry name" value="NRPS_synth"/>
</dbReference>
<dbReference type="InterPro" id="IPR000873">
    <property type="entry name" value="AMP-dep_synth/lig_dom"/>
</dbReference>
<proteinExistence type="inferred from homology"/>
<dbReference type="FunFam" id="3.40.50.12780:FF:000012">
    <property type="entry name" value="Non-ribosomal peptide synthetase"/>
    <property type="match status" value="1"/>
</dbReference>
<dbReference type="GO" id="GO:0003824">
    <property type="term" value="F:catalytic activity"/>
    <property type="evidence" value="ECO:0007669"/>
    <property type="project" value="InterPro"/>
</dbReference>
<keyword evidence="8" id="KW-1185">Reference proteome</keyword>
<dbReference type="CDD" id="cd19534">
    <property type="entry name" value="E_NRPS"/>
    <property type="match status" value="2"/>
</dbReference>
<dbReference type="Gene3D" id="3.40.50.980">
    <property type="match status" value="8"/>
</dbReference>